<dbReference type="EC" id="2.7.11.1" evidence="1"/>
<dbReference type="EMBL" id="JAKJXO020000005">
    <property type="protein sequence ID" value="KAL1604801.1"/>
    <property type="molecule type" value="Genomic_DNA"/>
</dbReference>
<dbReference type="Gene3D" id="1.10.510.10">
    <property type="entry name" value="Transferase(Phosphotransferase) domain 1"/>
    <property type="match status" value="1"/>
</dbReference>
<organism evidence="11 12">
    <name type="scientific">Paraconiothyrium brasiliense</name>
    <dbReference type="NCBI Taxonomy" id="300254"/>
    <lineage>
        <taxon>Eukaryota</taxon>
        <taxon>Fungi</taxon>
        <taxon>Dikarya</taxon>
        <taxon>Ascomycota</taxon>
        <taxon>Pezizomycotina</taxon>
        <taxon>Dothideomycetes</taxon>
        <taxon>Pleosporomycetidae</taxon>
        <taxon>Pleosporales</taxon>
        <taxon>Massarineae</taxon>
        <taxon>Didymosphaeriaceae</taxon>
        <taxon>Paraconiothyrium</taxon>
    </lineage>
</organism>
<feature type="compositionally biased region" description="Basic and acidic residues" evidence="9">
    <location>
        <begin position="124"/>
        <end position="134"/>
    </location>
</feature>
<keyword evidence="5" id="KW-0418">Kinase</keyword>
<keyword evidence="3" id="KW-0808">Transferase</keyword>
<comment type="catalytic activity">
    <reaction evidence="7">
        <text>L-threonyl-[protein] + ATP = O-phospho-L-threonyl-[protein] + ADP + H(+)</text>
        <dbReference type="Rhea" id="RHEA:46608"/>
        <dbReference type="Rhea" id="RHEA-COMP:11060"/>
        <dbReference type="Rhea" id="RHEA-COMP:11605"/>
        <dbReference type="ChEBI" id="CHEBI:15378"/>
        <dbReference type="ChEBI" id="CHEBI:30013"/>
        <dbReference type="ChEBI" id="CHEBI:30616"/>
        <dbReference type="ChEBI" id="CHEBI:61977"/>
        <dbReference type="ChEBI" id="CHEBI:456216"/>
        <dbReference type="EC" id="2.7.11.1"/>
    </reaction>
</comment>
<proteinExistence type="predicted"/>
<evidence type="ECO:0000256" key="5">
    <source>
        <dbReference type="ARBA" id="ARBA00022777"/>
    </source>
</evidence>
<sequence length="746" mass="83308">MPPKQVYGKRAAAKHSASYAKFISPSKDVDAPRKQEEEVVQRKTKKAARSKDALKKTKEEAGVGDLMGELGGLKIKDDVALVEINPNQPLRKSQSTKKTVSMKGHKATEKGSARKESMTGNDSKPPHLEKKEETADLADCFNGLSIGKIDEGPTEAPRERKESCPSIRKLPTRSSPRKKIEIATNQKQTTQSKQQADQQTTLETPTHARSSKAVIRNTSKPMPQLPTPEPATDPQDPYTSYVSPLLSLQSYGRAIVPFKEWSSSIEPHFAVSKIAEASFSEVYRLSATNTACRSLRESVLKLVPLKSAPNAPLRNTSQPRASRNPDAQAQMERDAREEEDSWKSHVDDVHSEVKLLQNLNYIPGFTIFRELTVLQGRPSRAFNDAWKSWNKARPRGKKSEFPDPSKKASYDDTQLWAVIEMQDAGTDVEKVMDKGGLSTVWEIWDVFWGVCLSVAKAEEACRFEHRDLHLENICIRSSRTEADEDLLNPIVKDPLTRKLGFTGLETTVIDYTLSRADVSSPASRRSSSMTDASLASLSSPCIPSTPLEVAYLDLDKDIGLFTGDASQEYQYEIYRYMRGAVLYNDPLQSEAPKKNALDHDQLRRPPRKTPQHIRFDDTEPSTPCTSPRKQATKTHKDAPSDIWRSFHPKTNLVWAHFILYKLLAHLDGNEPSALSSTQIMRNVEATGEEKNKVVRKATKLYKVLERVAALLEPAALAKEGSLGSVKELAVLAMEERWLRVRDVAGA</sequence>
<evidence type="ECO:0000256" key="9">
    <source>
        <dbReference type="SAM" id="MobiDB-lite"/>
    </source>
</evidence>
<feature type="compositionally biased region" description="Basic and acidic residues" evidence="9">
    <location>
        <begin position="27"/>
        <end position="41"/>
    </location>
</feature>
<protein>
    <recommendedName>
        <fullName evidence="1">non-specific serine/threonine protein kinase</fullName>
        <ecNumber evidence="1">2.7.11.1</ecNumber>
    </recommendedName>
</protein>
<keyword evidence="12" id="KW-1185">Reference proteome</keyword>
<feature type="compositionally biased region" description="Polar residues" evidence="9">
    <location>
        <begin position="86"/>
        <end position="99"/>
    </location>
</feature>
<feature type="compositionally biased region" description="Basic and acidic residues" evidence="9">
    <location>
        <begin position="591"/>
        <end position="603"/>
    </location>
</feature>
<evidence type="ECO:0000313" key="12">
    <source>
        <dbReference type="Proteomes" id="UP001521785"/>
    </source>
</evidence>
<accession>A0ABR3RK38</accession>
<evidence type="ECO:0000313" key="11">
    <source>
        <dbReference type="EMBL" id="KAL1604801.1"/>
    </source>
</evidence>
<comment type="catalytic activity">
    <reaction evidence="8">
        <text>L-seryl-[protein] + ATP = O-phospho-L-seryl-[protein] + ADP + H(+)</text>
        <dbReference type="Rhea" id="RHEA:17989"/>
        <dbReference type="Rhea" id="RHEA-COMP:9863"/>
        <dbReference type="Rhea" id="RHEA-COMP:11604"/>
        <dbReference type="ChEBI" id="CHEBI:15378"/>
        <dbReference type="ChEBI" id="CHEBI:29999"/>
        <dbReference type="ChEBI" id="CHEBI:30616"/>
        <dbReference type="ChEBI" id="CHEBI:83421"/>
        <dbReference type="ChEBI" id="CHEBI:456216"/>
        <dbReference type="EC" id="2.7.11.1"/>
    </reaction>
</comment>
<keyword evidence="2" id="KW-0723">Serine/threonine-protein kinase</keyword>
<feature type="region of interest" description="Disordered" evidence="9">
    <location>
        <begin position="24"/>
        <end position="61"/>
    </location>
</feature>
<feature type="compositionally biased region" description="Basic and acidic residues" evidence="9">
    <location>
        <begin position="148"/>
        <end position="163"/>
    </location>
</feature>
<feature type="region of interest" description="Disordered" evidence="9">
    <location>
        <begin position="86"/>
        <end position="238"/>
    </location>
</feature>
<evidence type="ECO:0000259" key="10">
    <source>
        <dbReference type="SMART" id="SM01331"/>
    </source>
</evidence>
<dbReference type="Pfam" id="PF12330">
    <property type="entry name" value="Haspin_kinase"/>
    <property type="match status" value="1"/>
</dbReference>
<reference evidence="11 12" key="1">
    <citation type="submission" date="2024-02" db="EMBL/GenBank/DDBJ databases">
        <title>De novo assembly and annotation of 12 fungi associated with fruit tree decline syndrome in Ontario, Canada.</title>
        <authorList>
            <person name="Sulman M."/>
            <person name="Ellouze W."/>
            <person name="Ilyukhin E."/>
        </authorList>
    </citation>
    <scope>NUCLEOTIDE SEQUENCE [LARGE SCALE GENOMIC DNA]</scope>
    <source>
        <strain evidence="11 12">M42-189</strain>
    </source>
</reference>
<dbReference type="SUPFAM" id="SSF56112">
    <property type="entry name" value="Protein kinase-like (PK-like)"/>
    <property type="match status" value="1"/>
</dbReference>
<keyword evidence="4" id="KW-0547">Nucleotide-binding</keyword>
<dbReference type="Gene3D" id="3.30.200.20">
    <property type="entry name" value="Phosphorylase Kinase, domain 1"/>
    <property type="match status" value="1"/>
</dbReference>
<evidence type="ECO:0000256" key="8">
    <source>
        <dbReference type="ARBA" id="ARBA00048679"/>
    </source>
</evidence>
<evidence type="ECO:0000256" key="2">
    <source>
        <dbReference type="ARBA" id="ARBA00022527"/>
    </source>
</evidence>
<evidence type="ECO:0000256" key="3">
    <source>
        <dbReference type="ARBA" id="ARBA00022679"/>
    </source>
</evidence>
<dbReference type="Proteomes" id="UP001521785">
    <property type="component" value="Unassembled WGS sequence"/>
</dbReference>
<keyword evidence="6" id="KW-0067">ATP-binding</keyword>
<dbReference type="SMART" id="SM01331">
    <property type="entry name" value="DUF3635"/>
    <property type="match status" value="1"/>
</dbReference>
<feature type="compositionally biased region" description="Basic and acidic residues" evidence="9">
    <location>
        <begin position="49"/>
        <end position="61"/>
    </location>
</feature>
<dbReference type="InterPro" id="IPR011009">
    <property type="entry name" value="Kinase-like_dom_sf"/>
</dbReference>
<feature type="region of interest" description="Disordered" evidence="9">
    <location>
        <begin position="591"/>
        <end position="640"/>
    </location>
</feature>
<feature type="domain" description="Serine/threonine-protein kinase haspin C-terminal" evidence="10">
    <location>
        <begin position="558"/>
        <end position="705"/>
    </location>
</feature>
<feature type="compositionally biased region" description="Basic and acidic residues" evidence="9">
    <location>
        <begin position="106"/>
        <end position="117"/>
    </location>
</feature>
<evidence type="ECO:0000256" key="7">
    <source>
        <dbReference type="ARBA" id="ARBA00047899"/>
    </source>
</evidence>
<evidence type="ECO:0000256" key="4">
    <source>
        <dbReference type="ARBA" id="ARBA00022741"/>
    </source>
</evidence>
<feature type="compositionally biased region" description="Low complexity" evidence="9">
    <location>
        <begin position="183"/>
        <end position="201"/>
    </location>
</feature>
<dbReference type="PANTHER" id="PTHR24419">
    <property type="entry name" value="INTERLEUKIN-1 RECEPTOR-ASSOCIATED KINASE"/>
    <property type="match status" value="1"/>
</dbReference>
<dbReference type="PANTHER" id="PTHR24419:SF18">
    <property type="entry name" value="SERINE_THREONINE-PROTEIN KINASE HASPIN"/>
    <property type="match status" value="1"/>
</dbReference>
<dbReference type="InterPro" id="IPR024604">
    <property type="entry name" value="GSG2_C"/>
</dbReference>
<feature type="compositionally biased region" description="Basic and acidic residues" evidence="9">
    <location>
        <begin position="331"/>
        <end position="344"/>
    </location>
</feature>
<feature type="region of interest" description="Disordered" evidence="9">
    <location>
        <begin position="309"/>
        <end position="344"/>
    </location>
</feature>
<comment type="caution">
    <text evidence="11">The sequence shown here is derived from an EMBL/GenBank/DDBJ whole genome shotgun (WGS) entry which is preliminary data.</text>
</comment>
<evidence type="ECO:0000256" key="6">
    <source>
        <dbReference type="ARBA" id="ARBA00022840"/>
    </source>
</evidence>
<evidence type="ECO:0000256" key="1">
    <source>
        <dbReference type="ARBA" id="ARBA00012513"/>
    </source>
</evidence>
<name>A0ABR3RK38_9PLEO</name>
<feature type="compositionally biased region" description="Polar residues" evidence="9">
    <location>
        <begin position="620"/>
        <end position="629"/>
    </location>
</feature>
<feature type="compositionally biased region" description="Polar residues" evidence="9">
    <location>
        <begin position="313"/>
        <end position="327"/>
    </location>
</feature>
<gene>
    <name evidence="11" type="ORF">SLS60_004341</name>
</gene>